<dbReference type="Proteomes" id="UP001321249">
    <property type="component" value="Unassembled WGS sequence"/>
</dbReference>
<dbReference type="AlphaFoldDB" id="A0AAJ5ZKD7"/>
<dbReference type="EMBL" id="WMBE01000001">
    <property type="protein sequence ID" value="MDG0865463.1"/>
    <property type="molecule type" value="Genomic_DNA"/>
</dbReference>
<protein>
    <recommendedName>
        <fullName evidence="5">Aminoglycoside phosphotransferase domain-containing protein</fullName>
    </recommendedName>
</protein>
<organism evidence="2 3">
    <name type="scientific">Candidatus Lucifugimonas marina</name>
    <dbReference type="NCBI Taxonomy" id="3038979"/>
    <lineage>
        <taxon>Bacteria</taxon>
        <taxon>Bacillati</taxon>
        <taxon>Chloroflexota</taxon>
        <taxon>Dehalococcoidia</taxon>
        <taxon>SAR202 cluster</taxon>
        <taxon>Candidatus Lucifugimonadales</taxon>
        <taxon>Candidatus Lucifugimonadaceae</taxon>
        <taxon>Candidatus Lucifugimonas</taxon>
    </lineage>
</organism>
<evidence type="ECO:0008006" key="5">
    <source>
        <dbReference type="Google" id="ProtNLM"/>
    </source>
</evidence>
<evidence type="ECO:0000313" key="1">
    <source>
        <dbReference type="EMBL" id="MDG0865463.1"/>
    </source>
</evidence>
<dbReference type="Gene3D" id="3.90.1200.10">
    <property type="match status" value="1"/>
</dbReference>
<proteinExistence type="predicted"/>
<dbReference type="SUPFAM" id="SSF56112">
    <property type="entry name" value="Protein kinase-like (PK-like)"/>
    <property type="match status" value="1"/>
</dbReference>
<sequence>MADISELVPASIGDLSVEVLNALLEDSDKWNNPLFESIEISVPHGAIDGMSNAVWRIDGILASGLKTSLIVKFRDKGGAKSADQGGMNEVLFYSELADIAGVESPESYVSLYDNDSRKMIIVLEHLDCGGSIGSIQTYLDVPEVERIVLALAGMHAKWWNSPELAALSQVRTFEEVMSGGAKLFASGHFSGKRFISQYGDRLHPDIFRMYDTAGQWGPRLQAGFSANRTLCNYDVAAKNLFLPTDTSKPPIFFDWSLLTRGSIGVELAVVLAYCLRVEDHDKFQAILVAYLDKMCELGVANLSMEILWNEFRHGLLVRMAAPIALTTRDYPPAHDLALEILPRITSAVLESSALELLS</sequence>
<evidence type="ECO:0000313" key="4">
    <source>
        <dbReference type="Proteomes" id="UP001321249"/>
    </source>
</evidence>
<evidence type="ECO:0000313" key="3">
    <source>
        <dbReference type="Proteomes" id="UP001219901"/>
    </source>
</evidence>
<dbReference type="RefSeq" id="WP_342823838.1">
    <property type="nucleotide sequence ID" value="NZ_CP046147.1"/>
</dbReference>
<accession>A0AAJ5ZKD7</accession>
<dbReference type="Proteomes" id="UP001219901">
    <property type="component" value="Chromosome"/>
</dbReference>
<gene>
    <name evidence="1" type="ORF">GKO46_00045</name>
    <name evidence="2" type="ORF">GKO48_09175</name>
</gene>
<reference evidence="2" key="2">
    <citation type="journal article" date="2023" name="Nat. Commun.">
        <title>Cultivation of marine bacteria of the SAR202 clade.</title>
        <authorList>
            <person name="Lim Y."/>
            <person name="Seo J.H."/>
            <person name="Giovannoni S.J."/>
            <person name="Kang I."/>
            <person name="Cho J.C."/>
        </authorList>
    </citation>
    <scope>NUCLEOTIDE SEQUENCE</scope>
    <source>
        <strain evidence="2">JH1073</strain>
    </source>
</reference>
<reference evidence="3" key="3">
    <citation type="submission" date="2023-06" db="EMBL/GenBank/DDBJ databases">
        <title>Pangenomics reveal diversification of enzyme families and niche specialization in globally abundant SAR202 bacteria.</title>
        <authorList>
            <person name="Saw J.H.W."/>
        </authorList>
    </citation>
    <scope>NUCLEOTIDE SEQUENCE [LARGE SCALE GENOMIC DNA]</scope>
    <source>
        <strain evidence="3">JH1073</strain>
    </source>
</reference>
<evidence type="ECO:0000313" key="2">
    <source>
        <dbReference type="EMBL" id="WFG39783.1"/>
    </source>
</evidence>
<dbReference type="InterPro" id="IPR011009">
    <property type="entry name" value="Kinase-like_dom_sf"/>
</dbReference>
<reference evidence="3 4" key="1">
    <citation type="submission" date="2019-11" db="EMBL/GenBank/DDBJ databases">
        <authorList>
            <person name="Cho J.-C."/>
        </authorList>
    </citation>
    <scope>NUCLEOTIDE SEQUENCE [LARGE SCALE GENOMIC DNA]</scope>
    <source>
        <strain evidence="2 3">JH1073</strain>
        <strain evidence="1 4">JH702</strain>
    </source>
</reference>
<name>A0AAJ5ZKD7_9CHLR</name>
<dbReference type="EMBL" id="CP046147">
    <property type="protein sequence ID" value="WFG39783.1"/>
    <property type="molecule type" value="Genomic_DNA"/>
</dbReference>
<keyword evidence="3" id="KW-1185">Reference proteome</keyword>